<dbReference type="EMBL" id="CP006774">
    <property type="protein sequence ID" value="AHD03416.1"/>
    <property type="molecule type" value="Genomic_DNA"/>
</dbReference>
<dbReference type="KEGG" id="lmd:METH_21565"/>
<geneLocation type="plasmid" evidence="2">
    <name>1</name>
</geneLocation>
<evidence type="ECO:0000313" key="2">
    <source>
        <dbReference type="Proteomes" id="UP000018780"/>
    </source>
</evidence>
<keyword evidence="1" id="KW-0614">Plasmid</keyword>
<keyword evidence="2" id="KW-1185">Reference proteome</keyword>
<dbReference type="Proteomes" id="UP000018780">
    <property type="component" value="Plasmid unnamed"/>
</dbReference>
<dbReference type="Gene3D" id="3.30.2310.20">
    <property type="entry name" value="RelE-like"/>
    <property type="match status" value="1"/>
</dbReference>
<organism evidence="1 2">
    <name type="scientific">Leisingera methylohalidivorans DSM 14336</name>
    <dbReference type="NCBI Taxonomy" id="999552"/>
    <lineage>
        <taxon>Bacteria</taxon>
        <taxon>Pseudomonadati</taxon>
        <taxon>Pseudomonadota</taxon>
        <taxon>Alphaproteobacteria</taxon>
        <taxon>Rhodobacterales</taxon>
        <taxon>Roseobacteraceae</taxon>
        <taxon>Leisingera</taxon>
    </lineage>
</organism>
<name>V9VXE7_9RHOB</name>
<dbReference type="RefSeq" id="WP_024092712.1">
    <property type="nucleotide sequence ID" value="NC_023146.1"/>
</dbReference>
<evidence type="ECO:0000313" key="1">
    <source>
        <dbReference type="EMBL" id="AHD03416.1"/>
    </source>
</evidence>
<protein>
    <recommendedName>
        <fullName evidence="3">KluB</fullName>
    </recommendedName>
</protein>
<sequence>MACRVVAAADAAWDLDAIFDFLYEAALGFGEDPQTAFDRASNRILAIQNAMGDLAKAPIRSTLHPELGAGLRSVTKGGALFYFDLAEDEQLLRVLAVFFGGQDQQRQMLLRLLSPHSDS</sequence>
<evidence type="ECO:0008006" key="3">
    <source>
        <dbReference type="Google" id="ProtNLM"/>
    </source>
</evidence>
<dbReference type="InterPro" id="IPR035093">
    <property type="entry name" value="RelE/ParE_toxin_dom_sf"/>
</dbReference>
<reference evidence="1 2" key="1">
    <citation type="submission" date="2013-09" db="EMBL/GenBank/DDBJ databases">
        <authorList>
            <consortium name="DOE Joint Genome Institute"/>
            <person name="Klenk H.-P."/>
            <person name="Huntemann M."/>
            <person name="Han J."/>
            <person name="Chen A."/>
            <person name="Kyrpides N."/>
            <person name="Mavromatis K."/>
            <person name="Markowitz V."/>
            <person name="Palaniappan K."/>
            <person name="Ivanova N."/>
            <person name="Schaumberg A."/>
            <person name="Pati A."/>
            <person name="Liolios K."/>
            <person name="Nordberg H.P."/>
            <person name="Cantor M.N."/>
            <person name="Hua S.X."/>
            <person name="Woyke T."/>
        </authorList>
    </citation>
    <scope>NUCLEOTIDE SEQUENCE [LARGE SCALE GENOMIC DNA]</scope>
    <source>
        <strain evidence="1 2">DSM 14336</strain>
        <plasmid evidence="2">1</plasmid>
    </source>
</reference>
<dbReference type="AlphaFoldDB" id="V9VXE7"/>
<proteinExistence type="predicted"/>
<accession>V9VXE7</accession>
<dbReference type="PATRIC" id="fig|999552.6.peg.4261"/>
<dbReference type="HOGENOM" id="CLU_147162_10_0_5"/>
<gene>
    <name evidence="1" type="ORF">METH_21565</name>
</gene>